<evidence type="ECO:0000313" key="1">
    <source>
        <dbReference type="EMBL" id="KAJ8685377.1"/>
    </source>
</evidence>
<keyword evidence="2" id="KW-1185">Reference proteome</keyword>
<evidence type="ECO:0000313" key="2">
    <source>
        <dbReference type="Proteomes" id="UP001239111"/>
    </source>
</evidence>
<accession>A0ACC2PSN6</accession>
<gene>
    <name evidence="1" type="ORF">QAD02_021170</name>
</gene>
<comment type="caution">
    <text evidence="1">The sequence shown here is derived from an EMBL/GenBank/DDBJ whole genome shotgun (WGS) entry which is preliminary data.</text>
</comment>
<dbReference type="EMBL" id="CM056741">
    <property type="protein sequence ID" value="KAJ8685377.1"/>
    <property type="molecule type" value="Genomic_DNA"/>
</dbReference>
<name>A0ACC2PSN6_9HYME</name>
<sequence>MGPMLITVVAWPVEAFAEERWWLARDRQTPGQEWGFMAGRQILASMDKYDDSEARVPALKAAFSPRSISDDDEHSDNDEGIVEAGLSSLSGENSADSGFGGSSAPSDLNECLDIGKPSPKRRKLSIEDGKRG</sequence>
<reference evidence="1" key="1">
    <citation type="submission" date="2023-04" db="EMBL/GenBank/DDBJ databases">
        <title>A chromosome-level genome assembly of the parasitoid wasp Eretmocerus hayati.</title>
        <authorList>
            <person name="Zhong Y."/>
            <person name="Liu S."/>
            <person name="Liu Y."/>
        </authorList>
    </citation>
    <scope>NUCLEOTIDE SEQUENCE</scope>
    <source>
        <strain evidence="1">ZJU_SS_LIU_2023</strain>
    </source>
</reference>
<organism evidence="1 2">
    <name type="scientific">Eretmocerus hayati</name>
    <dbReference type="NCBI Taxonomy" id="131215"/>
    <lineage>
        <taxon>Eukaryota</taxon>
        <taxon>Metazoa</taxon>
        <taxon>Ecdysozoa</taxon>
        <taxon>Arthropoda</taxon>
        <taxon>Hexapoda</taxon>
        <taxon>Insecta</taxon>
        <taxon>Pterygota</taxon>
        <taxon>Neoptera</taxon>
        <taxon>Endopterygota</taxon>
        <taxon>Hymenoptera</taxon>
        <taxon>Apocrita</taxon>
        <taxon>Proctotrupomorpha</taxon>
        <taxon>Chalcidoidea</taxon>
        <taxon>Aphelinidae</taxon>
        <taxon>Aphelininae</taxon>
        <taxon>Eretmocerus</taxon>
    </lineage>
</organism>
<protein>
    <submittedName>
        <fullName evidence="1">Uncharacterized protein</fullName>
    </submittedName>
</protein>
<proteinExistence type="predicted"/>
<dbReference type="Proteomes" id="UP001239111">
    <property type="component" value="Chromosome 1"/>
</dbReference>